<keyword evidence="1" id="KW-0732">Signal</keyword>
<dbReference type="EMBL" id="JQHL01000001">
    <property type="protein sequence ID" value="KFX22058.1"/>
    <property type="molecule type" value="Genomic_DNA"/>
</dbReference>
<feature type="signal peptide" evidence="1">
    <location>
        <begin position="1"/>
        <end position="23"/>
    </location>
</feature>
<evidence type="ECO:0000313" key="3">
    <source>
        <dbReference type="EMBL" id="KFX22058.1"/>
    </source>
</evidence>
<feature type="chain" id="PRO_5001891251" description="Type 1 fimbrial protein" evidence="1">
    <location>
        <begin position="24"/>
        <end position="100"/>
    </location>
</feature>
<dbReference type="Proteomes" id="UP000032874">
    <property type="component" value="Unassembled WGS sequence"/>
</dbReference>
<dbReference type="eggNOG" id="ENOG5031HS8">
    <property type="taxonomic scope" value="Bacteria"/>
</dbReference>
<evidence type="ECO:0000313" key="4">
    <source>
        <dbReference type="Proteomes" id="UP000032869"/>
    </source>
</evidence>
<reference evidence="4 5" key="1">
    <citation type="submission" date="2014-08" db="EMBL/GenBank/DDBJ databases">
        <title>Genome sequences of NCPPB Pectobacterium isolates.</title>
        <authorList>
            <person name="Glover R.H."/>
            <person name="Sapp M."/>
            <person name="Elphinstone J."/>
        </authorList>
    </citation>
    <scope>NUCLEOTIDE SEQUENCE [LARGE SCALE GENOMIC DNA]</scope>
    <source>
        <strain evidence="3 4">NCPPB 2793</strain>
        <strain evidence="2 5">NCPPB 2795</strain>
    </source>
</reference>
<evidence type="ECO:0008006" key="6">
    <source>
        <dbReference type="Google" id="ProtNLM"/>
    </source>
</evidence>
<organism evidence="2 5">
    <name type="scientific">Pectobacterium betavasculorum</name>
    <dbReference type="NCBI Taxonomy" id="55207"/>
    <lineage>
        <taxon>Bacteria</taxon>
        <taxon>Pseudomonadati</taxon>
        <taxon>Pseudomonadota</taxon>
        <taxon>Gammaproteobacteria</taxon>
        <taxon>Enterobacterales</taxon>
        <taxon>Pectobacteriaceae</taxon>
        <taxon>Pectobacterium</taxon>
    </lineage>
</organism>
<sequence>MKKNLQKLAILLCIMATTPYTFASSSPSTGIIRFSGSIVEPVCDVTTQSSNVTANCERQGKVQTLKTQNSSQYAALPQGIGSMSSKTLSSNARIVIVSYE</sequence>
<evidence type="ECO:0000313" key="2">
    <source>
        <dbReference type="EMBL" id="KFX07636.1"/>
    </source>
</evidence>
<evidence type="ECO:0000256" key="1">
    <source>
        <dbReference type="SAM" id="SignalP"/>
    </source>
</evidence>
<comment type="caution">
    <text evidence="2">The sequence shown here is derived from an EMBL/GenBank/DDBJ whole genome shotgun (WGS) entry which is preliminary data.</text>
</comment>
<dbReference type="EMBL" id="JQHM01000001">
    <property type="protein sequence ID" value="KFX07636.1"/>
    <property type="molecule type" value="Genomic_DNA"/>
</dbReference>
<dbReference type="RefSeq" id="WP_039299423.1">
    <property type="nucleotide sequence ID" value="NZ_JAODTE010000001.1"/>
</dbReference>
<protein>
    <recommendedName>
        <fullName evidence="6">Type 1 fimbrial protein</fullName>
    </recommendedName>
</protein>
<proteinExistence type="predicted"/>
<keyword evidence="4" id="KW-1185">Reference proteome</keyword>
<name>A0A093SBZ2_9GAMM</name>
<evidence type="ECO:0000313" key="5">
    <source>
        <dbReference type="Proteomes" id="UP000032874"/>
    </source>
</evidence>
<dbReference type="OrthoDB" id="6458927at2"/>
<gene>
    <name evidence="3" type="ORF">JV35_02555</name>
    <name evidence="2" type="ORF">KP22_05960</name>
</gene>
<dbReference type="Proteomes" id="UP000032869">
    <property type="component" value="Unassembled WGS sequence"/>
</dbReference>
<dbReference type="AlphaFoldDB" id="A0A093SBZ2"/>
<accession>A0A093SBZ2</accession>
<dbReference type="STRING" id="55207.KP22_05960"/>